<dbReference type="GO" id="GO:0016780">
    <property type="term" value="F:phosphotransferase activity, for other substituted phosphate groups"/>
    <property type="evidence" value="ECO:0007669"/>
    <property type="project" value="InterPro"/>
</dbReference>
<dbReference type="PIRSF" id="PIRSF015665">
    <property type="entry name" value="CHOPT"/>
    <property type="match status" value="1"/>
</dbReference>
<dbReference type="InterPro" id="IPR048254">
    <property type="entry name" value="CDP_ALCOHOL_P_TRANSF_CS"/>
</dbReference>
<gene>
    <name evidence="7" type="ORF">FA09DRAFT_312833</name>
</gene>
<evidence type="ECO:0000256" key="2">
    <source>
        <dbReference type="ARBA" id="ARBA00010441"/>
    </source>
</evidence>
<name>A0A316Z0P9_9BASI</name>
<feature type="transmembrane region" description="Helical" evidence="6">
    <location>
        <begin position="309"/>
        <end position="331"/>
    </location>
</feature>
<dbReference type="STRING" id="58919.A0A316Z0P9"/>
<dbReference type="GeneID" id="37268256"/>
<evidence type="ECO:0000256" key="1">
    <source>
        <dbReference type="ARBA" id="ARBA00004370"/>
    </source>
</evidence>
<keyword evidence="6" id="KW-0812">Transmembrane</keyword>
<dbReference type="PANTHER" id="PTHR10414:SF37">
    <property type="entry name" value="BB IN A BOXCAR, ISOFORM C"/>
    <property type="match status" value="1"/>
</dbReference>
<reference evidence="7 8" key="1">
    <citation type="journal article" date="2018" name="Mol. Biol. Evol.">
        <title>Broad Genomic Sampling Reveals a Smut Pathogenic Ancestry of the Fungal Clade Ustilaginomycotina.</title>
        <authorList>
            <person name="Kijpornyongpan T."/>
            <person name="Mondo S.J."/>
            <person name="Barry K."/>
            <person name="Sandor L."/>
            <person name="Lee J."/>
            <person name="Lipzen A."/>
            <person name="Pangilinan J."/>
            <person name="LaButti K."/>
            <person name="Hainaut M."/>
            <person name="Henrissat B."/>
            <person name="Grigoriev I.V."/>
            <person name="Spatafora J.W."/>
            <person name="Aime M.C."/>
        </authorList>
    </citation>
    <scope>NUCLEOTIDE SEQUENCE [LARGE SCALE GENOMIC DNA]</scope>
    <source>
        <strain evidence="7 8">MCA 4186</strain>
    </source>
</reference>
<proteinExistence type="inferred from homology"/>
<feature type="transmembrane region" description="Helical" evidence="6">
    <location>
        <begin position="343"/>
        <end position="364"/>
    </location>
</feature>
<evidence type="ECO:0000256" key="4">
    <source>
        <dbReference type="ARBA" id="ARBA00023136"/>
    </source>
</evidence>
<dbReference type="OrthoDB" id="196717at2759"/>
<feature type="transmembrane region" description="Helical" evidence="6">
    <location>
        <begin position="402"/>
        <end position="420"/>
    </location>
</feature>
<dbReference type="InterPro" id="IPR014472">
    <property type="entry name" value="CHOPT"/>
</dbReference>
<comment type="subcellular location">
    <subcellularLocation>
        <location evidence="1">Membrane</location>
    </subcellularLocation>
</comment>
<evidence type="ECO:0000256" key="5">
    <source>
        <dbReference type="RuleBase" id="RU003750"/>
    </source>
</evidence>
<sequence length="456" mass="49764">MGHYIPERRLPALHAYKYAGQDDSPVSKYVLGPWWNWLVEQFPLTVAPNTITLSGLGLVFINFLTLLVLDGTLEHGTAASLDPARRVLSLNASHDAWAPVSFFEHHGFPASMREHRFLDVPRIPPWIFMTWAVGLFMYQSLDAIDGKQARRTGMAGPLGEMFDHGCDAINTTLECLLCCAALNVGRSYWAIASLIATLSNFYLTTWEEYHTGILYLSAFSGPVEGILMICGIYAITALVPGGASFWGRGIFSLTGLESSDWAASLGLAKWNIKANEAFLTFGALGLCANIVASYGNVRHARRSRGQSAVTPLLGLLPLVLQQVTMTVWALGNDGQILRDGATFVAFCCAWGIAFAYSVGLLIVAHVTKAPFPYWNGATLYALLGAIDAWLPNSIVQSSPTNVRFAVYSSLALSVAIYLHFCHDVITTITKETGKPCFRVVPPEKQKPQNKGKGKKA</sequence>
<keyword evidence="3 5" id="KW-0808">Transferase</keyword>
<dbReference type="Proteomes" id="UP000245946">
    <property type="component" value="Unassembled WGS sequence"/>
</dbReference>
<accession>A0A316Z0P9</accession>
<keyword evidence="4 6" id="KW-0472">Membrane</keyword>
<comment type="similarity">
    <text evidence="2 5">Belongs to the CDP-alcohol phosphatidyltransferase class-I family.</text>
</comment>
<keyword evidence="8" id="KW-1185">Reference proteome</keyword>
<evidence type="ECO:0000256" key="6">
    <source>
        <dbReference type="SAM" id="Phobius"/>
    </source>
</evidence>
<dbReference type="Pfam" id="PF01066">
    <property type="entry name" value="CDP-OH_P_transf"/>
    <property type="match status" value="1"/>
</dbReference>
<organism evidence="7 8">
    <name type="scientific">Tilletiopsis washingtonensis</name>
    <dbReference type="NCBI Taxonomy" id="58919"/>
    <lineage>
        <taxon>Eukaryota</taxon>
        <taxon>Fungi</taxon>
        <taxon>Dikarya</taxon>
        <taxon>Basidiomycota</taxon>
        <taxon>Ustilaginomycotina</taxon>
        <taxon>Exobasidiomycetes</taxon>
        <taxon>Entylomatales</taxon>
        <taxon>Entylomatales incertae sedis</taxon>
        <taxon>Tilletiopsis</taxon>
    </lineage>
</organism>
<evidence type="ECO:0000313" key="7">
    <source>
        <dbReference type="EMBL" id="PWN95071.1"/>
    </source>
</evidence>
<dbReference type="AlphaFoldDB" id="A0A316Z0P9"/>
<dbReference type="InterPro" id="IPR043130">
    <property type="entry name" value="CDP-OH_PTrfase_TM_dom"/>
</dbReference>
<dbReference type="RefSeq" id="XP_025595350.1">
    <property type="nucleotide sequence ID" value="XM_025740710.1"/>
</dbReference>
<dbReference type="PANTHER" id="PTHR10414">
    <property type="entry name" value="ETHANOLAMINEPHOSPHOTRANSFERASE"/>
    <property type="match status" value="1"/>
</dbReference>
<dbReference type="GO" id="GO:0016020">
    <property type="term" value="C:membrane"/>
    <property type="evidence" value="ECO:0007669"/>
    <property type="project" value="UniProtKB-SubCell"/>
</dbReference>
<protein>
    <recommendedName>
        <fullName evidence="9">Choline/ethanolaminephosphotransferase</fullName>
    </recommendedName>
</protein>
<dbReference type="EMBL" id="KZ819307">
    <property type="protein sequence ID" value="PWN95071.1"/>
    <property type="molecule type" value="Genomic_DNA"/>
</dbReference>
<dbReference type="InterPro" id="IPR000462">
    <property type="entry name" value="CDP-OH_P_trans"/>
</dbReference>
<dbReference type="PROSITE" id="PS00379">
    <property type="entry name" value="CDP_ALCOHOL_P_TRANSF"/>
    <property type="match status" value="1"/>
</dbReference>
<evidence type="ECO:0000256" key="3">
    <source>
        <dbReference type="ARBA" id="ARBA00022679"/>
    </source>
</evidence>
<evidence type="ECO:0008006" key="9">
    <source>
        <dbReference type="Google" id="ProtNLM"/>
    </source>
</evidence>
<feature type="transmembrane region" description="Helical" evidence="6">
    <location>
        <begin position="277"/>
        <end position="297"/>
    </location>
</feature>
<keyword evidence="6" id="KW-1133">Transmembrane helix</keyword>
<feature type="transmembrane region" description="Helical" evidence="6">
    <location>
        <begin position="371"/>
        <end position="390"/>
    </location>
</feature>
<dbReference type="Gene3D" id="1.20.120.1760">
    <property type="match status" value="1"/>
</dbReference>
<evidence type="ECO:0000313" key="8">
    <source>
        <dbReference type="Proteomes" id="UP000245946"/>
    </source>
</evidence>
<dbReference type="GO" id="GO:0008654">
    <property type="term" value="P:phospholipid biosynthetic process"/>
    <property type="evidence" value="ECO:0007669"/>
    <property type="project" value="InterPro"/>
</dbReference>